<dbReference type="AlphaFoldDB" id="A0AAN0IVK4"/>
<dbReference type="Gene3D" id="1.20.1270.50">
    <property type="entry name" value="Glycoside hydrolase family 38, central domain"/>
    <property type="match status" value="2"/>
</dbReference>
<dbReference type="InterPro" id="IPR041147">
    <property type="entry name" value="GH38_C"/>
</dbReference>
<comment type="catalytic activity">
    <reaction evidence="1">
        <text>Hydrolysis of terminal, non-reducing alpha-D-mannose residues in alpha-D-mannosides.</text>
        <dbReference type="EC" id="3.2.1.24"/>
    </reaction>
</comment>
<dbReference type="InterPro" id="IPR027291">
    <property type="entry name" value="Glyco_hydro_38_N_sf"/>
</dbReference>
<evidence type="ECO:0000256" key="9">
    <source>
        <dbReference type="ARBA" id="ARBA00023295"/>
    </source>
</evidence>
<dbReference type="FunFam" id="1.20.1270.50:FF:000002">
    <property type="entry name" value="Alpha-mannosidase"/>
    <property type="match status" value="1"/>
</dbReference>
<evidence type="ECO:0000259" key="11">
    <source>
        <dbReference type="SMART" id="SM00872"/>
    </source>
</evidence>
<evidence type="ECO:0000256" key="7">
    <source>
        <dbReference type="ARBA" id="ARBA00023157"/>
    </source>
</evidence>
<evidence type="ECO:0000256" key="6">
    <source>
        <dbReference type="ARBA" id="ARBA00022833"/>
    </source>
</evidence>
<organism evidence="12 13">
    <name type="scientific">Amphimedon queenslandica</name>
    <name type="common">Sponge</name>
    <dbReference type="NCBI Taxonomy" id="400682"/>
    <lineage>
        <taxon>Eukaryota</taxon>
        <taxon>Metazoa</taxon>
        <taxon>Porifera</taxon>
        <taxon>Demospongiae</taxon>
        <taxon>Heteroscleromorpha</taxon>
        <taxon>Haplosclerida</taxon>
        <taxon>Niphatidae</taxon>
        <taxon>Amphimedon</taxon>
    </lineage>
</organism>
<dbReference type="InterPro" id="IPR050843">
    <property type="entry name" value="Glycosyl_Hydrlase_38"/>
</dbReference>
<dbReference type="GO" id="GO:0006013">
    <property type="term" value="P:mannose metabolic process"/>
    <property type="evidence" value="ECO:0007669"/>
    <property type="project" value="InterPro"/>
</dbReference>
<dbReference type="PANTHER" id="PTHR11607">
    <property type="entry name" value="ALPHA-MANNOSIDASE"/>
    <property type="match status" value="1"/>
</dbReference>
<sequence length="993" mass="112061">MNMVIILAVFLCTFFSFSLQEGPLNVHLVCHTHDDVGWLKTIDDYYYGRKMEIHRAGAVESILDTVVSELAQDQKRKFSYAEIAFFAKWWDAQNDTVKQMVHELVQSGQLEFINGGWCSNDEATVHYNAIIDQMSIGLRFISSNFGVQPLVGWQIDPFGHSSFQATAYSLMGFSSGFISRIDFVEKYVRYYTSELEMMWQNSHSLGHSMDLFTSILYPHYIPPPDFCFDELCTDSPIKDIEGAHNNKVNEFISYSLNKGRHFKTNNILLTMGNDFNYGDAGKWYRNLDKLIKYANENGSVNVMYSTPSLYMKYVNQDNKVKWEVKKGDFFPYATAPHHYWSGYLSSRPGLKGYARKCNAHLQACKQLEAIHNGMGDNGPSSVKLQHAVGEVQHHDAITGTEKQHVANDYAKRLHIGEVECRSVMATVLNDLAAKGANAPKMNLSFCEYLNISVCPVTEGGDFNMVVYNSLARPYTGMVRIPVIKEDVSVTDPNNNKIPVQVMPISPMTKRTPAFVRYNAQAQFHAAIEVTVPPLGYAMYTASTTGSKQHSKFVTKSDPLHVKTKSEDVVIRNKFYQVKFDGKSGHIKTITNIESSISSDVNQQLYWYCGSTGDKEDNQNSGAYVFRPNSSIVFPFGKDNNNNANISVIKGDLLSEVRQVYNPWVSQVVRLYKNKPSIELEYTIGPIDIKDNLGKEVISRFSTNFKTKSTFYTDSNGRETIKRMRDYLPLYPFYKRTEPVAGNYYPITSRAFIRDEDSNLQLTVLTDRAQGGSSLTDGTLELMIHRRLLHDDSRGVFEPLNETGESGDGLVIRGKHLLILDTIDESAYTQRMMAEELMMTPELAFAPTDGLQLGDYNLKYSGLSTALPDNVHLLTLEYLDKSTILLRLDHQFESDDPKEWSAPASVKLSDLFVAFKIKEVTELGLGGNVALSDIKRLQWKTVEGQTVPSPMNLPPVTAPDFTVSLSPMMIRTFNVTVDFSGDANLQYNSYDKML</sequence>
<dbReference type="FunFam" id="2.70.98.30:FF:000003">
    <property type="entry name" value="Alpha-mannosidase"/>
    <property type="match status" value="1"/>
</dbReference>
<feature type="domain" description="Glycoside hydrolase family 38 central" evidence="11">
    <location>
        <begin position="338"/>
        <end position="413"/>
    </location>
</feature>
<dbReference type="Pfam" id="PF17677">
    <property type="entry name" value="Glyco_hydro38C2"/>
    <property type="match status" value="1"/>
</dbReference>
<dbReference type="CDD" id="cd10810">
    <property type="entry name" value="GH38N_AMII_LAM_like"/>
    <property type="match status" value="1"/>
</dbReference>
<dbReference type="InterPro" id="IPR037094">
    <property type="entry name" value="Glyco_hydro_38_cen_sf"/>
</dbReference>
<keyword evidence="13" id="KW-1185">Reference proteome</keyword>
<dbReference type="EnsemblMetazoa" id="XM_019993281.1">
    <property type="protein sequence ID" value="XP_019848840.1"/>
    <property type="gene ID" value="LOC100639267"/>
</dbReference>
<dbReference type="Gene3D" id="3.20.110.10">
    <property type="entry name" value="Glycoside hydrolase 38, N terminal domain"/>
    <property type="match status" value="1"/>
</dbReference>
<dbReference type="GeneID" id="100639267"/>
<dbReference type="Gene3D" id="2.60.40.1360">
    <property type="match status" value="1"/>
</dbReference>
<dbReference type="SUPFAM" id="SSF74650">
    <property type="entry name" value="Galactose mutarotase-like"/>
    <property type="match status" value="1"/>
</dbReference>
<dbReference type="InterPro" id="IPR000602">
    <property type="entry name" value="Glyco_hydro_38_N"/>
</dbReference>
<dbReference type="Proteomes" id="UP000007879">
    <property type="component" value="Unassembled WGS sequence"/>
</dbReference>
<evidence type="ECO:0000256" key="10">
    <source>
        <dbReference type="RuleBase" id="RU361199"/>
    </source>
</evidence>
<proteinExistence type="inferred from homology"/>
<dbReference type="InterPro" id="IPR015341">
    <property type="entry name" value="Glyco_hydro_38_cen"/>
</dbReference>
<dbReference type="GO" id="GO:0030246">
    <property type="term" value="F:carbohydrate binding"/>
    <property type="evidence" value="ECO:0007669"/>
    <property type="project" value="InterPro"/>
</dbReference>
<name>A0AAN0IVK4_AMPQE</name>
<accession>A0AAN0IVK4</accession>
<dbReference type="EC" id="3.2.1.-" evidence="10"/>
<keyword evidence="5 10" id="KW-0378">Hydrolase</keyword>
<dbReference type="GO" id="GO:0046872">
    <property type="term" value="F:metal ion binding"/>
    <property type="evidence" value="ECO:0007669"/>
    <property type="project" value="UniProtKB-KW"/>
</dbReference>
<comment type="cofactor">
    <cofactor evidence="10">
        <name>Zn(2+)</name>
        <dbReference type="ChEBI" id="CHEBI:29105"/>
    </cofactor>
    <text evidence="10">Binds 1 zinc ion per subunit.</text>
</comment>
<keyword evidence="10" id="KW-0732">Signal</keyword>
<dbReference type="InterPro" id="IPR011013">
    <property type="entry name" value="Gal_mutarotase_sf_dom"/>
</dbReference>
<dbReference type="GO" id="GO:0004559">
    <property type="term" value="F:alpha-mannosidase activity"/>
    <property type="evidence" value="ECO:0007669"/>
    <property type="project" value="UniProtKB-EC"/>
</dbReference>
<evidence type="ECO:0000256" key="5">
    <source>
        <dbReference type="ARBA" id="ARBA00022801"/>
    </source>
</evidence>
<reference evidence="12" key="2">
    <citation type="submission" date="2024-06" db="UniProtKB">
        <authorList>
            <consortium name="EnsemblMetazoa"/>
        </authorList>
    </citation>
    <scope>IDENTIFICATION</scope>
</reference>
<dbReference type="SUPFAM" id="SSF88688">
    <property type="entry name" value="Families 57/38 glycoside transferase middle domain"/>
    <property type="match status" value="1"/>
</dbReference>
<feature type="signal peptide" evidence="10">
    <location>
        <begin position="1"/>
        <end position="20"/>
    </location>
</feature>
<dbReference type="InterPro" id="IPR013780">
    <property type="entry name" value="Glyco_hydro_b"/>
</dbReference>
<evidence type="ECO:0000256" key="3">
    <source>
        <dbReference type="ARBA" id="ARBA00012752"/>
    </source>
</evidence>
<dbReference type="Pfam" id="PF01074">
    <property type="entry name" value="Glyco_hydro_38N"/>
    <property type="match status" value="1"/>
</dbReference>
<keyword evidence="6 10" id="KW-0862">Zinc</keyword>
<dbReference type="Pfam" id="PF09261">
    <property type="entry name" value="Alpha-mann_mid"/>
    <property type="match status" value="1"/>
</dbReference>
<evidence type="ECO:0000256" key="2">
    <source>
        <dbReference type="ARBA" id="ARBA00009792"/>
    </source>
</evidence>
<dbReference type="GO" id="GO:0005764">
    <property type="term" value="C:lysosome"/>
    <property type="evidence" value="ECO:0007669"/>
    <property type="project" value="TreeGrafter"/>
</dbReference>
<dbReference type="Gene3D" id="2.70.98.30">
    <property type="entry name" value="Golgi alpha-mannosidase II, domain 4"/>
    <property type="match status" value="1"/>
</dbReference>
<reference evidence="13" key="1">
    <citation type="journal article" date="2010" name="Nature">
        <title>The Amphimedon queenslandica genome and the evolution of animal complexity.</title>
        <authorList>
            <person name="Srivastava M."/>
            <person name="Simakov O."/>
            <person name="Chapman J."/>
            <person name="Fahey B."/>
            <person name="Gauthier M.E."/>
            <person name="Mitros T."/>
            <person name="Richards G.S."/>
            <person name="Conaco C."/>
            <person name="Dacre M."/>
            <person name="Hellsten U."/>
            <person name="Larroux C."/>
            <person name="Putnam N.H."/>
            <person name="Stanke M."/>
            <person name="Adamska M."/>
            <person name="Darling A."/>
            <person name="Degnan S.M."/>
            <person name="Oakley T.H."/>
            <person name="Plachetzki D.C."/>
            <person name="Zhai Y."/>
            <person name="Adamski M."/>
            <person name="Calcino A."/>
            <person name="Cummins S.F."/>
            <person name="Goodstein D.M."/>
            <person name="Harris C."/>
            <person name="Jackson D.J."/>
            <person name="Leys S.P."/>
            <person name="Shu S."/>
            <person name="Woodcroft B.J."/>
            <person name="Vervoort M."/>
            <person name="Kosik K.S."/>
            <person name="Manning G."/>
            <person name="Degnan B.M."/>
            <person name="Rokhsar D.S."/>
        </authorList>
    </citation>
    <scope>NUCLEOTIDE SEQUENCE [LARGE SCALE GENOMIC DNA]</scope>
</reference>
<feature type="chain" id="PRO_5042668744" description="Alpha-mannosidase" evidence="10">
    <location>
        <begin position="21"/>
        <end position="993"/>
    </location>
</feature>
<evidence type="ECO:0000256" key="1">
    <source>
        <dbReference type="ARBA" id="ARBA00000365"/>
    </source>
</evidence>
<keyword evidence="9 10" id="KW-0326">Glycosidase</keyword>
<dbReference type="SUPFAM" id="SSF88713">
    <property type="entry name" value="Glycoside hydrolase/deacetylase"/>
    <property type="match status" value="1"/>
</dbReference>
<dbReference type="InterPro" id="IPR011330">
    <property type="entry name" value="Glyco_hydro/deAcase_b/a-brl"/>
</dbReference>
<evidence type="ECO:0000256" key="8">
    <source>
        <dbReference type="ARBA" id="ARBA00023180"/>
    </source>
</evidence>
<dbReference type="InterPro" id="IPR011682">
    <property type="entry name" value="Glyco_hydro_38_C"/>
</dbReference>
<protein>
    <recommendedName>
        <fullName evidence="3 10">Alpha-mannosidase</fullName>
        <ecNumber evidence="10">3.2.1.-</ecNumber>
    </recommendedName>
</protein>
<dbReference type="RefSeq" id="XP_019848840.1">
    <property type="nucleotide sequence ID" value="XM_019993281.1"/>
</dbReference>
<comment type="similarity">
    <text evidence="2 10">Belongs to the glycosyl hydrolase 38 family.</text>
</comment>
<evidence type="ECO:0000313" key="12">
    <source>
        <dbReference type="EnsemblMetazoa" id="XP_019848840.1"/>
    </source>
</evidence>
<dbReference type="Pfam" id="PF07748">
    <property type="entry name" value="Glyco_hydro_38C"/>
    <property type="match status" value="1"/>
</dbReference>
<keyword evidence="8" id="KW-0325">Glycoprotein</keyword>
<dbReference type="SMART" id="SM00872">
    <property type="entry name" value="Alpha-mann_mid"/>
    <property type="match status" value="1"/>
</dbReference>
<keyword evidence="4 10" id="KW-0479">Metal-binding</keyword>
<dbReference type="FunFam" id="3.20.110.10:FF:000001">
    <property type="entry name" value="Alpha-mannosidase"/>
    <property type="match status" value="1"/>
</dbReference>
<evidence type="ECO:0000256" key="4">
    <source>
        <dbReference type="ARBA" id="ARBA00022723"/>
    </source>
</evidence>
<evidence type="ECO:0000313" key="13">
    <source>
        <dbReference type="Proteomes" id="UP000007879"/>
    </source>
</evidence>
<dbReference type="InterPro" id="IPR028995">
    <property type="entry name" value="Glyco_hydro_57/38_cen_sf"/>
</dbReference>
<dbReference type="FunFam" id="1.20.1270.50:FF:000003">
    <property type="entry name" value="Alpha-mannosidase"/>
    <property type="match status" value="1"/>
</dbReference>
<keyword evidence="7" id="KW-1015">Disulfide bond</keyword>
<dbReference type="PANTHER" id="PTHR11607:SF3">
    <property type="entry name" value="LYSOSOMAL ALPHA-MANNOSIDASE"/>
    <property type="match status" value="1"/>
</dbReference>
<dbReference type="Gene3D" id="2.60.40.1180">
    <property type="entry name" value="Golgi alpha-mannosidase II"/>
    <property type="match status" value="1"/>
</dbReference>